<dbReference type="PROSITE" id="PS50238">
    <property type="entry name" value="RHOGAP"/>
    <property type="match status" value="1"/>
</dbReference>
<proteinExistence type="predicted"/>
<feature type="region of interest" description="Disordered" evidence="2">
    <location>
        <begin position="1651"/>
        <end position="1752"/>
    </location>
</feature>
<accession>A0AAN9TF21</accession>
<dbReference type="PANTHER" id="PTHR23175">
    <property type="entry name" value="PDZ DOMAIN-CONTAINING PROTEIN"/>
    <property type="match status" value="1"/>
</dbReference>
<feature type="region of interest" description="Disordered" evidence="2">
    <location>
        <begin position="368"/>
        <end position="400"/>
    </location>
</feature>
<feature type="compositionally biased region" description="Basic and acidic residues" evidence="2">
    <location>
        <begin position="1732"/>
        <end position="1746"/>
    </location>
</feature>
<feature type="region of interest" description="Disordered" evidence="2">
    <location>
        <begin position="1283"/>
        <end position="1323"/>
    </location>
</feature>
<dbReference type="SMART" id="SM00233">
    <property type="entry name" value="PH"/>
    <property type="match status" value="1"/>
</dbReference>
<feature type="region of interest" description="Disordered" evidence="2">
    <location>
        <begin position="1603"/>
        <end position="1637"/>
    </location>
</feature>
<feature type="compositionally biased region" description="Polar residues" evidence="2">
    <location>
        <begin position="857"/>
        <end position="867"/>
    </location>
</feature>
<dbReference type="GO" id="GO:0005096">
    <property type="term" value="F:GTPase activator activity"/>
    <property type="evidence" value="ECO:0007669"/>
    <property type="project" value="UniProtKB-KW"/>
</dbReference>
<organism evidence="6 7">
    <name type="scientific">Parthenolecanium corni</name>
    <dbReference type="NCBI Taxonomy" id="536013"/>
    <lineage>
        <taxon>Eukaryota</taxon>
        <taxon>Metazoa</taxon>
        <taxon>Ecdysozoa</taxon>
        <taxon>Arthropoda</taxon>
        <taxon>Hexapoda</taxon>
        <taxon>Insecta</taxon>
        <taxon>Pterygota</taxon>
        <taxon>Neoptera</taxon>
        <taxon>Paraneoptera</taxon>
        <taxon>Hemiptera</taxon>
        <taxon>Sternorrhyncha</taxon>
        <taxon>Coccoidea</taxon>
        <taxon>Coccidae</taxon>
        <taxon>Parthenolecanium</taxon>
    </lineage>
</organism>
<feature type="region of interest" description="Disordered" evidence="2">
    <location>
        <begin position="224"/>
        <end position="253"/>
    </location>
</feature>
<evidence type="ECO:0000313" key="6">
    <source>
        <dbReference type="EMBL" id="KAK7584004.1"/>
    </source>
</evidence>
<feature type="domain" description="PDZ" evidence="4">
    <location>
        <begin position="68"/>
        <end position="144"/>
    </location>
</feature>
<feature type="compositionally biased region" description="Basic and acidic residues" evidence="2">
    <location>
        <begin position="236"/>
        <end position="247"/>
    </location>
</feature>
<feature type="region of interest" description="Disordered" evidence="2">
    <location>
        <begin position="159"/>
        <end position="187"/>
    </location>
</feature>
<dbReference type="Gene3D" id="1.10.555.10">
    <property type="entry name" value="Rho GTPase activation protein"/>
    <property type="match status" value="1"/>
</dbReference>
<feature type="compositionally biased region" description="Basic and acidic residues" evidence="2">
    <location>
        <begin position="1605"/>
        <end position="1614"/>
    </location>
</feature>
<dbReference type="Gene3D" id="2.30.42.10">
    <property type="match status" value="1"/>
</dbReference>
<feature type="compositionally biased region" description="Polar residues" evidence="2">
    <location>
        <begin position="807"/>
        <end position="828"/>
    </location>
</feature>
<dbReference type="InterPro" id="IPR008936">
    <property type="entry name" value="Rho_GTPase_activation_prot"/>
</dbReference>
<evidence type="ECO:0000256" key="1">
    <source>
        <dbReference type="ARBA" id="ARBA00022468"/>
    </source>
</evidence>
<dbReference type="InterPro" id="IPR011993">
    <property type="entry name" value="PH-like_dom_sf"/>
</dbReference>
<evidence type="ECO:0000256" key="2">
    <source>
        <dbReference type="SAM" id="MobiDB-lite"/>
    </source>
</evidence>
<evidence type="ECO:0000259" key="3">
    <source>
        <dbReference type="PROSITE" id="PS50003"/>
    </source>
</evidence>
<dbReference type="Pfam" id="PF00595">
    <property type="entry name" value="PDZ"/>
    <property type="match status" value="1"/>
</dbReference>
<dbReference type="SUPFAM" id="SSF50729">
    <property type="entry name" value="PH domain-like"/>
    <property type="match status" value="1"/>
</dbReference>
<dbReference type="InterPro" id="IPR000198">
    <property type="entry name" value="RhoGAP_dom"/>
</dbReference>
<feature type="compositionally biased region" description="Polar residues" evidence="2">
    <location>
        <begin position="510"/>
        <end position="526"/>
    </location>
</feature>
<feature type="domain" description="Rho-GAP" evidence="5">
    <location>
        <begin position="903"/>
        <end position="1095"/>
    </location>
</feature>
<keyword evidence="1" id="KW-0343">GTPase activation</keyword>
<dbReference type="PANTHER" id="PTHR23175:SF23">
    <property type="entry name" value="PDZ DOMAIN-CONTAINING PROTEIN"/>
    <property type="match status" value="1"/>
</dbReference>
<evidence type="ECO:0000313" key="7">
    <source>
        <dbReference type="Proteomes" id="UP001367676"/>
    </source>
</evidence>
<feature type="region of interest" description="Disordered" evidence="2">
    <location>
        <begin position="1171"/>
        <end position="1190"/>
    </location>
</feature>
<dbReference type="PROSITE" id="PS50106">
    <property type="entry name" value="PDZ"/>
    <property type="match status" value="1"/>
</dbReference>
<comment type="caution">
    <text evidence="6">The sequence shown here is derived from an EMBL/GenBank/DDBJ whole genome shotgun (WGS) entry which is preliminary data.</text>
</comment>
<sequence length="1789" mass="196164">MTKAILALVYDGLTCEDEFSNSREIWNTGISPSSGPRALLLKRSENGFGFTLRHFIVYPPESNAILAGDRRLGLDVRAIGNEPMDTIFVKNVRENSPASAAGLTTGDRIISVNGEDIAGLSYARVIQLIHKTGNHLHLLVVPKENDILQLFFSETAHNPETNQRVRSPDPSIASSGHPRKSSLSTTPIAAPHMTAAKPTHMPQYYSRCQTSPLQSVTTAVLTQASGNASRFPGARRSSEGNNERRPDPSTIVYSRSGRELGVPLPVSDTSSCCSSENGPVYGYTSGGGTPSPYSRLGAARAAASGTGYDSLSDSSAKDAYGSEDSLIMSRLRKSFEQKEEFMKRMPESPVAAPESAAVAATAREFYSRPQKMSTSAWPPATSDSSGGSTPPATSPTGGVAVAGGASGVKLKTKQNFFATLDKIQENPSVVPTASRFEDAECSGQPFRVVSVRTQQFEKGPVDNKTELYRSELARLTNKPNVANVAARKRDFENRAHQERKAFATRETKSLESASLPTTNFPPSSGNRIIPIGSKKLHCEPPAEFIQGSSAKNDELKSTSDLSSQKNKPVVRQESYLAACRKPAIKSKYDDVMIITRKSESEDHVEGEISTDQRMQHLEAPEENDDDKSTRRKSYIQATTGDTMNVDAEYELFSDSEAVVPAGPQRSILGSRKATDSFPEQDQHCLVKEGSLLCKVTQVDGKKAADRSWKPIWLRLTGPILYLYKDRRESLPVHCETPATFDKPDLGASCDRIDIRCSVVEVACDYTKRKHVFRLNAQAMGAELLLQAEDANSMKHWVKVLQEQTLIPPSANEPASPNFTSNVSPSGGNKTLRKLASLRNRSPTGDSPSSKTRKSAQAAETQQTSPKSRNWRIKMPFRRVQPGGGSSLSAPAVVPYPPGATIGIPLEACPSSSFSEHVPLLVEICTEIVEAKGLEIIGIYRVPGNTAAVTSLTEAVNRGLDQSILDQDPRWSDVNVISSLLKSFFRKLPDALLTSELYPHFIKADRIEDPVLRMVTIRKLVHSLPDHNFETLKYLMLHLKKIVANSSVNKMEARNLAIVFGPTLVRNGDDMVTMVTDMSHQCRIVESLLCHVDWCFGDGSLAELKASIPENMNSVPELESASTNQNLLLGNIRKVEGCMQSPVTAKDIMSTIIGAANRKMQKTSKHLISNRKAHTTHLNLPSSSTSDDSLNSVQNHQLLSSSTDMKITEVKKKETTKSVNSGSVSVTSSNVDMTDSVTNSKESSDLKNKNEFIVDTGGGWTYSGLSATTQERIRRFEQETKAMLQREPTRPKRSNHFTSEEGDKEKFSNASKDSYDDRFAEETQSSLASNKLIGKRVRPVDIANAIRHPSYIYSNTCVFSENAVKGEQTVVSSDNSYCDSPPPVVVMRRTLPNVNGKNVTTSNDNNNNMKRLKTGDEFVRNNSVEKSGSLDSLNRAGRPLSHVSDDGGDLLMSLTTTFDRKLKSLLTEEEEKKLNGEDGLSIKKRNSFAAGQPDIADNSLFRDPSLHRTFERTSKAIDVQKGSVEVDKKNNGEKTDAADVKELRGACLACGCASKHGVAADKLHHHQQVACGGGADSWRRSVLQETQAENTRREPKLWYSSSVKVRRSESLKEDGAGGANGRLLRRSGSLNKHEPKMSRIEHWMLTKNAEASKLKRADSLTKSEKTETNLKRRQIELMNGAAGGKKGGRGEKEGGKPRRRNGAAKSSSGIKRRHTVGGTKDFDKVSWLQSQQQRDKNKENRKERRTSSPDLSSSRVGDLLIEVVVRPRSFISADQNFISRLLSIPLESHV</sequence>
<feature type="compositionally biased region" description="Low complexity" evidence="2">
    <location>
        <begin position="1177"/>
        <end position="1190"/>
    </location>
</feature>
<dbReference type="FunFam" id="1.10.555.10:FF:000058">
    <property type="entry name" value="GTPase-activating protein pac-1"/>
    <property type="match status" value="1"/>
</dbReference>
<dbReference type="PROSITE" id="PS50003">
    <property type="entry name" value="PH_DOMAIN"/>
    <property type="match status" value="1"/>
</dbReference>
<dbReference type="GO" id="GO:0007165">
    <property type="term" value="P:signal transduction"/>
    <property type="evidence" value="ECO:0007669"/>
    <property type="project" value="InterPro"/>
</dbReference>
<evidence type="ECO:0000259" key="4">
    <source>
        <dbReference type="PROSITE" id="PS50106"/>
    </source>
</evidence>
<dbReference type="EMBL" id="JBBCAQ010000032">
    <property type="protein sequence ID" value="KAK7584004.1"/>
    <property type="molecule type" value="Genomic_DNA"/>
</dbReference>
<feature type="region of interest" description="Disordered" evidence="2">
    <location>
        <begin position="599"/>
        <end position="631"/>
    </location>
</feature>
<feature type="region of interest" description="Disordered" evidence="2">
    <location>
        <begin position="807"/>
        <end position="872"/>
    </location>
</feature>
<dbReference type="SUPFAM" id="SSF48350">
    <property type="entry name" value="GTPase activation domain, GAP"/>
    <property type="match status" value="1"/>
</dbReference>
<dbReference type="Pfam" id="PF00620">
    <property type="entry name" value="RhoGAP"/>
    <property type="match status" value="1"/>
</dbReference>
<dbReference type="Gene3D" id="2.30.29.30">
    <property type="entry name" value="Pleckstrin-homology domain (PH domain)/Phosphotyrosine-binding domain (PTB)"/>
    <property type="match status" value="1"/>
</dbReference>
<dbReference type="Proteomes" id="UP001367676">
    <property type="component" value="Unassembled WGS sequence"/>
</dbReference>
<feature type="compositionally biased region" description="Polar residues" evidence="2">
    <location>
        <begin position="838"/>
        <end position="849"/>
    </location>
</feature>
<keyword evidence="7" id="KW-1185">Reference proteome</keyword>
<dbReference type="InterPro" id="IPR036034">
    <property type="entry name" value="PDZ_sf"/>
</dbReference>
<evidence type="ECO:0000259" key="5">
    <source>
        <dbReference type="PROSITE" id="PS50238"/>
    </source>
</evidence>
<dbReference type="SUPFAM" id="SSF50156">
    <property type="entry name" value="PDZ domain-like"/>
    <property type="match status" value="1"/>
</dbReference>
<dbReference type="Pfam" id="PF15410">
    <property type="entry name" value="PH_9"/>
    <property type="match status" value="1"/>
</dbReference>
<feature type="compositionally biased region" description="Basic and acidic residues" evidence="2">
    <location>
        <begin position="1297"/>
        <end position="1320"/>
    </location>
</feature>
<feature type="domain" description="PH" evidence="3">
    <location>
        <begin position="684"/>
        <end position="805"/>
    </location>
</feature>
<dbReference type="SMART" id="SM00324">
    <property type="entry name" value="RhoGAP"/>
    <property type="match status" value="1"/>
</dbReference>
<feature type="region of interest" description="Disordered" evidence="2">
    <location>
        <begin position="1211"/>
        <end position="1242"/>
    </location>
</feature>
<feature type="compositionally biased region" description="Low complexity" evidence="2">
    <location>
        <begin position="378"/>
        <end position="399"/>
    </location>
</feature>
<dbReference type="InterPro" id="IPR001478">
    <property type="entry name" value="PDZ"/>
</dbReference>
<feature type="compositionally biased region" description="Basic and acidic residues" evidence="2">
    <location>
        <begin position="495"/>
        <end position="509"/>
    </location>
</feature>
<gene>
    <name evidence="6" type="ORF">V9T40_004967</name>
</gene>
<feature type="region of interest" description="Disordered" evidence="2">
    <location>
        <begin position="544"/>
        <end position="569"/>
    </location>
</feature>
<evidence type="ECO:0008006" key="8">
    <source>
        <dbReference type="Google" id="ProtNLM"/>
    </source>
</evidence>
<dbReference type="InterPro" id="IPR001849">
    <property type="entry name" value="PH_domain"/>
</dbReference>
<feature type="region of interest" description="Disordered" evidence="2">
    <location>
        <begin position="495"/>
        <end position="526"/>
    </location>
</feature>
<feature type="compositionally biased region" description="Polar residues" evidence="2">
    <location>
        <begin position="1231"/>
        <end position="1240"/>
    </location>
</feature>
<reference evidence="6 7" key="1">
    <citation type="submission" date="2024-03" db="EMBL/GenBank/DDBJ databases">
        <title>Adaptation during the transition from Ophiocordyceps entomopathogen to insect associate is accompanied by gene loss and intensified selection.</title>
        <authorList>
            <person name="Ward C.M."/>
            <person name="Onetto C.A."/>
            <person name="Borneman A.R."/>
        </authorList>
    </citation>
    <scope>NUCLEOTIDE SEQUENCE [LARGE SCALE GENOMIC DNA]</scope>
    <source>
        <strain evidence="6">AWRI1</strain>
        <tissue evidence="6">Single Adult Female</tissue>
    </source>
</reference>
<name>A0AAN9TF21_9HEMI</name>
<dbReference type="SMART" id="SM00228">
    <property type="entry name" value="PDZ"/>
    <property type="match status" value="1"/>
</dbReference>
<feature type="compositionally biased region" description="Low complexity" evidence="2">
    <location>
        <begin position="1216"/>
        <end position="1230"/>
    </location>
</feature>
<protein>
    <recommendedName>
        <fullName evidence="8">Rho GTPase-activating protein 21</fullName>
    </recommendedName>
</protein>
<dbReference type="InterPro" id="IPR041681">
    <property type="entry name" value="PH_9"/>
</dbReference>
<feature type="compositionally biased region" description="Basic and acidic residues" evidence="2">
    <location>
        <begin position="1651"/>
        <end position="1674"/>
    </location>
</feature>